<organism evidence="2 3">
    <name type="scientific">Ensete ventricosum</name>
    <name type="common">Abyssinian banana</name>
    <name type="synonym">Musa ensete</name>
    <dbReference type="NCBI Taxonomy" id="4639"/>
    <lineage>
        <taxon>Eukaryota</taxon>
        <taxon>Viridiplantae</taxon>
        <taxon>Streptophyta</taxon>
        <taxon>Embryophyta</taxon>
        <taxon>Tracheophyta</taxon>
        <taxon>Spermatophyta</taxon>
        <taxon>Magnoliopsida</taxon>
        <taxon>Liliopsida</taxon>
        <taxon>Zingiberales</taxon>
        <taxon>Musaceae</taxon>
        <taxon>Ensete</taxon>
    </lineage>
</organism>
<proteinExistence type="predicted"/>
<accession>A0A426ZB06</accession>
<evidence type="ECO:0000313" key="2">
    <source>
        <dbReference type="EMBL" id="RRT61136.1"/>
    </source>
</evidence>
<sequence>MLHLGVTQEWVDEGELPREQTKNRRWRRPYDVLAEATRGEVVVQVQHTRICLQWRCHQEATWCMIGAAGELDCFSAHIHLREPDKSEDKAETARRTQWCRSRWSKGARKRNESSGAQLPKSKASVRKEVDSEERHRAVEVDLLIANKGMKIQGNG</sequence>
<dbReference type="Proteomes" id="UP000287651">
    <property type="component" value="Unassembled WGS sequence"/>
</dbReference>
<name>A0A426ZB06_ENSVE</name>
<evidence type="ECO:0000313" key="3">
    <source>
        <dbReference type="Proteomes" id="UP000287651"/>
    </source>
</evidence>
<comment type="caution">
    <text evidence="2">The sequence shown here is derived from an EMBL/GenBank/DDBJ whole genome shotgun (WGS) entry which is preliminary data.</text>
</comment>
<feature type="region of interest" description="Disordered" evidence="1">
    <location>
        <begin position="104"/>
        <end position="134"/>
    </location>
</feature>
<feature type="compositionally biased region" description="Basic and acidic residues" evidence="1">
    <location>
        <begin position="125"/>
        <end position="134"/>
    </location>
</feature>
<reference evidence="2 3" key="1">
    <citation type="journal article" date="2014" name="Agronomy (Basel)">
        <title>A Draft Genome Sequence for Ensete ventricosum, the Drought-Tolerant Tree Against Hunger.</title>
        <authorList>
            <person name="Harrison J."/>
            <person name="Moore K.A."/>
            <person name="Paszkiewicz K."/>
            <person name="Jones T."/>
            <person name="Grant M."/>
            <person name="Ambacheew D."/>
            <person name="Muzemil S."/>
            <person name="Studholme D.J."/>
        </authorList>
    </citation>
    <scope>NUCLEOTIDE SEQUENCE [LARGE SCALE GENOMIC DNA]</scope>
</reference>
<dbReference type="AlphaFoldDB" id="A0A426ZB06"/>
<dbReference type="EMBL" id="AMZH03007517">
    <property type="protein sequence ID" value="RRT61136.1"/>
    <property type="molecule type" value="Genomic_DNA"/>
</dbReference>
<evidence type="ECO:0000256" key="1">
    <source>
        <dbReference type="SAM" id="MobiDB-lite"/>
    </source>
</evidence>
<protein>
    <submittedName>
        <fullName evidence="2">Uncharacterized protein</fullName>
    </submittedName>
</protein>
<gene>
    <name evidence="2" type="ORF">B296_00017117</name>
</gene>